<protein>
    <submittedName>
        <fullName evidence="6">Uncharacterized protein</fullName>
    </submittedName>
</protein>
<reference evidence="6" key="1">
    <citation type="journal article" date="2020" name="bioRxiv">
        <title>Hybrid origin of Populus tomentosa Carr. identified through genome sequencing and phylogenomic analysis.</title>
        <authorList>
            <person name="An X."/>
            <person name="Gao K."/>
            <person name="Chen Z."/>
            <person name="Li J."/>
            <person name="Yang X."/>
            <person name="Yang X."/>
            <person name="Zhou J."/>
            <person name="Guo T."/>
            <person name="Zhao T."/>
            <person name="Huang S."/>
            <person name="Miao D."/>
            <person name="Khan W.U."/>
            <person name="Rao P."/>
            <person name="Ye M."/>
            <person name="Lei B."/>
            <person name="Liao W."/>
            <person name="Wang J."/>
            <person name="Ji L."/>
            <person name="Li Y."/>
            <person name="Guo B."/>
            <person name="Mustafa N.S."/>
            <person name="Li S."/>
            <person name="Yun Q."/>
            <person name="Keller S.R."/>
            <person name="Mao J."/>
            <person name="Zhang R."/>
            <person name="Strauss S.H."/>
        </authorList>
    </citation>
    <scope>NUCLEOTIDE SEQUENCE</scope>
    <source>
        <strain evidence="6">GM15</strain>
        <tissue evidence="6">Leaf</tissue>
    </source>
</reference>
<evidence type="ECO:0000256" key="5">
    <source>
        <dbReference type="SAM" id="Phobius"/>
    </source>
</evidence>
<organism evidence="6 7">
    <name type="scientific">Populus tomentosa</name>
    <name type="common">Chinese white poplar</name>
    <dbReference type="NCBI Taxonomy" id="118781"/>
    <lineage>
        <taxon>Eukaryota</taxon>
        <taxon>Viridiplantae</taxon>
        <taxon>Streptophyta</taxon>
        <taxon>Embryophyta</taxon>
        <taxon>Tracheophyta</taxon>
        <taxon>Spermatophyta</taxon>
        <taxon>Magnoliopsida</taxon>
        <taxon>eudicotyledons</taxon>
        <taxon>Gunneridae</taxon>
        <taxon>Pentapetalae</taxon>
        <taxon>rosids</taxon>
        <taxon>fabids</taxon>
        <taxon>Malpighiales</taxon>
        <taxon>Salicaceae</taxon>
        <taxon>Saliceae</taxon>
        <taxon>Populus</taxon>
    </lineage>
</organism>
<dbReference type="Pfam" id="PF00854">
    <property type="entry name" value="PTR2"/>
    <property type="match status" value="1"/>
</dbReference>
<feature type="transmembrane region" description="Helical" evidence="5">
    <location>
        <begin position="443"/>
        <end position="467"/>
    </location>
</feature>
<evidence type="ECO:0000313" key="7">
    <source>
        <dbReference type="Proteomes" id="UP000886885"/>
    </source>
</evidence>
<feature type="transmembrane region" description="Helical" evidence="5">
    <location>
        <begin position="402"/>
        <end position="423"/>
    </location>
</feature>
<feature type="transmembrane region" description="Helical" evidence="5">
    <location>
        <begin position="90"/>
        <end position="107"/>
    </location>
</feature>
<comment type="subcellular location">
    <subcellularLocation>
        <location evidence="1">Membrane</location>
        <topology evidence="1">Multi-pass membrane protein</topology>
    </subcellularLocation>
</comment>
<dbReference type="PANTHER" id="PTHR11654">
    <property type="entry name" value="OLIGOPEPTIDE TRANSPORTER-RELATED"/>
    <property type="match status" value="1"/>
</dbReference>
<evidence type="ECO:0000256" key="4">
    <source>
        <dbReference type="ARBA" id="ARBA00023136"/>
    </source>
</evidence>
<name>A0A8X7Y5G6_POPTO</name>
<dbReference type="OrthoDB" id="8904098at2759"/>
<keyword evidence="2 5" id="KW-0812">Transmembrane</keyword>
<feature type="transmembrane region" description="Helical" evidence="5">
    <location>
        <begin position="173"/>
        <end position="191"/>
    </location>
</feature>
<sequence>MENTIAEEKMVLVPKDKDQKKGGLSTTPFIKVNEVFERVASYGLMPNKIFYLMNNYGLEAANGSTILFLWSAMSNGLSIFGAFLSDSFMGRYLGMILLWLTAMIPQLQPPPCDRFTDTCSSATAGQMAILFFSFGLVSIGAGCIRPCSIAHGADQDNEENPNNESVLQSFFNWYYAATGLSTIIAFTIIVYKDYIQDNLGWKVGFAVPAILMFFSALIFLVGSSQYIIGKASSSLFTGFVEVVVAAFRNRKLNLSHSSIEQYYHSDDSEFQVESLKALLGVIPIWTTGIMMHINLNQNSFATLQAITMDRNILNFELPAGSLNVFLVLTLTIWLTFYDRILLPLLKRFTGRPRGGLSPKVRIGRIGIGLLVPVAARAMSAVVETIGRKTAIEEGLEDEPDGVVNMSVVWLLPPIILLGLAEAFNSIGQIEFYYSQFPKSMSTIAVALFTFGTAVADLIGSGLVYGVGRVIHRREGELVVK</sequence>
<accession>A0A8X7Y5G6</accession>
<feature type="transmembrane region" description="Helical" evidence="5">
    <location>
        <begin position="203"/>
        <end position="221"/>
    </location>
</feature>
<gene>
    <name evidence="6" type="ORF">POTOM_056986</name>
</gene>
<feature type="transmembrane region" description="Helical" evidence="5">
    <location>
        <begin position="277"/>
        <end position="295"/>
    </location>
</feature>
<dbReference type="GO" id="GO:0016020">
    <property type="term" value="C:membrane"/>
    <property type="evidence" value="ECO:0007669"/>
    <property type="project" value="UniProtKB-SubCell"/>
</dbReference>
<dbReference type="Proteomes" id="UP000886885">
    <property type="component" value="Chromosome 18D"/>
</dbReference>
<evidence type="ECO:0000313" key="6">
    <source>
        <dbReference type="EMBL" id="KAG6739390.1"/>
    </source>
</evidence>
<feature type="transmembrane region" description="Helical" evidence="5">
    <location>
        <begin position="227"/>
        <end position="247"/>
    </location>
</feature>
<proteinExistence type="predicted"/>
<dbReference type="InterPro" id="IPR000109">
    <property type="entry name" value="POT_fam"/>
</dbReference>
<dbReference type="AlphaFoldDB" id="A0A8X7Y5G6"/>
<comment type="caution">
    <text evidence="6">The sequence shown here is derived from an EMBL/GenBank/DDBJ whole genome shotgun (WGS) entry which is preliminary data.</text>
</comment>
<keyword evidence="3 5" id="KW-1133">Transmembrane helix</keyword>
<dbReference type="GO" id="GO:0022857">
    <property type="term" value="F:transmembrane transporter activity"/>
    <property type="evidence" value="ECO:0007669"/>
    <property type="project" value="InterPro"/>
</dbReference>
<feature type="transmembrane region" description="Helical" evidence="5">
    <location>
        <begin position="322"/>
        <end position="342"/>
    </location>
</feature>
<keyword evidence="4 5" id="KW-0472">Membrane</keyword>
<evidence type="ECO:0000256" key="3">
    <source>
        <dbReference type="ARBA" id="ARBA00022989"/>
    </source>
</evidence>
<dbReference type="EMBL" id="JAAWWB010000036">
    <property type="protein sequence ID" value="KAG6739390.1"/>
    <property type="molecule type" value="Genomic_DNA"/>
</dbReference>
<evidence type="ECO:0000256" key="2">
    <source>
        <dbReference type="ARBA" id="ARBA00022692"/>
    </source>
</evidence>
<feature type="transmembrane region" description="Helical" evidence="5">
    <location>
        <begin position="128"/>
        <end position="153"/>
    </location>
</feature>
<keyword evidence="7" id="KW-1185">Reference proteome</keyword>
<evidence type="ECO:0000256" key="1">
    <source>
        <dbReference type="ARBA" id="ARBA00004141"/>
    </source>
</evidence>